<dbReference type="Proteomes" id="UP000235963">
    <property type="component" value="Unassembled WGS sequence"/>
</dbReference>
<keyword evidence="4" id="KW-0547">Nucleotide-binding</keyword>
<dbReference type="SUPFAM" id="SSF55060">
    <property type="entry name" value="GHMP Kinase, C-terminal domain"/>
    <property type="match status" value="1"/>
</dbReference>
<dbReference type="InterPro" id="IPR013750">
    <property type="entry name" value="GHMP_kinase_C_dom"/>
</dbReference>
<sequence length="332" mass="36596">MTKYHLETGGKLYIAGEYSVLVPGQTAILMPVPIKMTADIKAAHDFKIWSDMFDYAVGLEADANYALIQASLETMSLLLGKDLAQLPAFELTIKSQMEAEGKKYGLGSSGSVTVLTLKALAAFYQFDLSPDLLFKMAAYTLLKLGDNGSMGDIACITYDQMIAYRSFDRKAISQKIANHSFEELMTEDWQYTIEPIKTSLKAHFLVGWTKVPSISRDMINRVKEAITSDYLSETENAVKACQKAIESGDKELFVLSLARVSDLLESLDPAIYHPKLLALRAACQNVNAVGKSSGSGGGDCGIAFSFDQESTDQIIKDWQANAIDLIYDQRWT</sequence>
<dbReference type="PANTHER" id="PTHR31814:SF2">
    <property type="entry name" value="PHOSPHOMEVALONATE KINASE"/>
    <property type="match status" value="1"/>
</dbReference>
<dbReference type="NCBIfam" id="TIGR01220">
    <property type="entry name" value="Pmev_kin_Gr_pos"/>
    <property type="match status" value="1"/>
</dbReference>
<dbReference type="InterPro" id="IPR020568">
    <property type="entry name" value="Ribosomal_Su5_D2-typ_SF"/>
</dbReference>
<dbReference type="Pfam" id="PF08544">
    <property type="entry name" value="GHMP_kinases_C"/>
    <property type="match status" value="1"/>
</dbReference>
<dbReference type="InterPro" id="IPR014721">
    <property type="entry name" value="Ribsml_uS5_D2-typ_fold_subgr"/>
</dbReference>
<evidence type="ECO:0000256" key="1">
    <source>
        <dbReference type="ARBA" id="ARBA00005017"/>
    </source>
</evidence>
<evidence type="ECO:0000256" key="6">
    <source>
        <dbReference type="ARBA" id="ARBA00022840"/>
    </source>
</evidence>
<organism evidence="9 10">
    <name type="scientific">Streptococcus penaeicida</name>
    <dbReference type="NCBI Taxonomy" id="1765960"/>
    <lineage>
        <taxon>Bacteria</taxon>
        <taxon>Bacillati</taxon>
        <taxon>Bacillota</taxon>
        <taxon>Bacilli</taxon>
        <taxon>Lactobacillales</taxon>
        <taxon>Streptococcaceae</taxon>
        <taxon>Streptococcus</taxon>
    </lineage>
</organism>
<accession>A0A2N8LD83</accession>
<evidence type="ECO:0000259" key="7">
    <source>
        <dbReference type="Pfam" id="PF00288"/>
    </source>
</evidence>
<feature type="domain" description="GHMP kinase N-terminal" evidence="7">
    <location>
        <begin position="84"/>
        <end position="158"/>
    </location>
</feature>
<keyword evidence="3" id="KW-0808">Transferase</keyword>
<dbReference type="InterPro" id="IPR036554">
    <property type="entry name" value="GHMP_kinase_C_sf"/>
</dbReference>
<name>A0A2N8LD83_9STRE</name>
<protein>
    <recommendedName>
        <fullName evidence="2">phosphomevalonate kinase</fullName>
        <ecNumber evidence="2">2.7.4.2</ecNumber>
    </recommendedName>
</protein>
<dbReference type="InterPro" id="IPR005917">
    <property type="entry name" value="Pmev_kinase_bact"/>
</dbReference>
<dbReference type="OrthoDB" id="1522677at2"/>
<evidence type="ECO:0000259" key="8">
    <source>
        <dbReference type="Pfam" id="PF08544"/>
    </source>
</evidence>
<evidence type="ECO:0000313" key="9">
    <source>
        <dbReference type="EMBL" id="PND48117.1"/>
    </source>
</evidence>
<dbReference type="SUPFAM" id="SSF54211">
    <property type="entry name" value="Ribosomal protein S5 domain 2-like"/>
    <property type="match status" value="1"/>
</dbReference>
<comment type="caution">
    <text evidence="9">The sequence shown here is derived from an EMBL/GenBank/DDBJ whole genome shotgun (WGS) entry which is preliminary data.</text>
</comment>
<dbReference type="AlphaFoldDB" id="A0A2N8LD83"/>
<dbReference type="EC" id="2.7.4.2" evidence="2"/>
<keyword evidence="6" id="KW-0067">ATP-binding</keyword>
<evidence type="ECO:0000256" key="5">
    <source>
        <dbReference type="ARBA" id="ARBA00022777"/>
    </source>
</evidence>
<dbReference type="Gene3D" id="3.30.70.890">
    <property type="entry name" value="GHMP kinase, C-terminal domain"/>
    <property type="match status" value="1"/>
</dbReference>
<comment type="pathway">
    <text evidence="1">Isoprenoid biosynthesis; isopentenyl diphosphate biosynthesis via mevalonate pathway; isopentenyl diphosphate from (R)-mevalonate: step 2/3.</text>
</comment>
<keyword evidence="10" id="KW-1185">Reference proteome</keyword>
<evidence type="ECO:0000256" key="2">
    <source>
        <dbReference type="ARBA" id="ARBA00012958"/>
    </source>
</evidence>
<dbReference type="InterPro" id="IPR006204">
    <property type="entry name" value="GHMP_kinase_N_dom"/>
</dbReference>
<dbReference type="RefSeq" id="WP_102777072.1">
    <property type="nucleotide sequence ID" value="NZ_CBCSGP010000024.1"/>
</dbReference>
<proteinExistence type="predicted"/>
<dbReference type="InterPro" id="IPR035102">
    <property type="entry name" value="Phosphomevalonate_kinase"/>
</dbReference>
<dbReference type="GO" id="GO:0005524">
    <property type="term" value="F:ATP binding"/>
    <property type="evidence" value="ECO:0007669"/>
    <property type="project" value="UniProtKB-KW"/>
</dbReference>
<gene>
    <name evidence="9" type="ORF">AT575_02840</name>
</gene>
<evidence type="ECO:0000256" key="4">
    <source>
        <dbReference type="ARBA" id="ARBA00022741"/>
    </source>
</evidence>
<evidence type="ECO:0000313" key="10">
    <source>
        <dbReference type="Proteomes" id="UP000235963"/>
    </source>
</evidence>
<dbReference type="EMBL" id="LOCM01000014">
    <property type="protein sequence ID" value="PND48117.1"/>
    <property type="molecule type" value="Genomic_DNA"/>
</dbReference>
<reference evidence="9 10" key="1">
    <citation type="submission" date="2015-12" db="EMBL/GenBank/DDBJ databases">
        <title>Streptococcus penaeicida sp. nov.</title>
        <authorList>
            <person name="Gomez-Gil B."/>
            <person name="Morales-Covarrubias M."/>
        </authorList>
    </citation>
    <scope>NUCLEOTIDE SEQUENCE [LARGE SCALE GENOMIC DNA]</scope>
    <source>
        <strain evidence="9 10">CAIM 1838</strain>
    </source>
</reference>
<dbReference type="GO" id="GO:0004631">
    <property type="term" value="F:phosphomevalonate kinase activity"/>
    <property type="evidence" value="ECO:0007669"/>
    <property type="project" value="UniProtKB-EC"/>
</dbReference>
<dbReference type="Gene3D" id="3.30.230.10">
    <property type="match status" value="1"/>
</dbReference>
<feature type="domain" description="GHMP kinase C-terminal" evidence="8">
    <location>
        <begin position="248"/>
        <end position="321"/>
    </location>
</feature>
<evidence type="ECO:0000256" key="3">
    <source>
        <dbReference type="ARBA" id="ARBA00022679"/>
    </source>
</evidence>
<dbReference type="PANTHER" id="PTHR31814">
    <property type="match status" value="1"/>
</dbReference>
<dbReference type="Pfam" id="PF00288">
    <property type="entry name" value="GHMP_kinases_N"/>
    <property type="match status" value="1"/>
</dbReference>
<keyword evidence="5 9" id="KW-0418">Kinase</keyword>